<evidence type="ECO:0000313" key="2">
    <source>
        <dbReference type="EMBL" id="GMN38796.1"/>
    </source>
</evidence>
<organism evidence="2 3">
    <name type="scientific">Ficus carica</name>
    <name type="common">Common fig</name>
    <dbReference type="NCBI Taxonomy" id="3494"/>
    <lineage>
        <taxon>Eukaryota</taxon>
        <taxon>Viridiplantae</taxon>
        <taxon>Streptophyta</taxon>
        <taxon>Embryophyta</taxon>
        <taxon>Tracheophyta</taxon>
        <taxon>Spermatophyta</taxon>
        <taxon>Magnoliopsida</taxon>
        <taxon>eudicotyledons</taxon>
        <taxon>Gunneridae</taxon>
        <taxon>Pentapetalae</taxon>
        <taxon>rosids</taxon>
        <taxon>fabids</taxon>
        <taxon>Rosales</taxon>
        <taxon>Moraceae</taxon>
        <taxon>Ficeae</taxon>
        <taxon>Ficus</taxon>
    </lineage>
</organism>
<reference evidence="2" key="1">
    <citation type="submission" date="2023-07" db="EMBL/GenBank/DDBJ databases">
        <title>draft genome sequence of fig (Ficus carica).</title>
        <authorList>
            <person name="Takahashi T."/>
            <person name="Nishimura K."/>
        </authorList>
    </citation>
    <scope>NUCLEOTIDE SEQUENCE</scope>
</reference>
<feature type="compositionally biased region" description="Gly residues" evidence="1">
    <location>
        <begin position="8"/>
        <end position="18"/>
    </location>
</feature>
<proteinExistence type="predicted"/>
<feature type="region of interest" description="Disordered" evidence="1">
    <location>
        <begin position="1"/>
        <end position="30"/>
    </location>
</feature>
<dbReference type="AlphaFoldDB" id="A0AA88AEC6"/>
<name>A0AA88AEC6_FICCA</name>
<protein>
    <submittedName>
        <fullName evidence="2">Uncharacterized protein</fullName>
    </submittedName>
</protein>
<keyword evidence="3" id="KW-1185">Reference proteome</keyword>
<evidence type="ECO:0000313" key="3">
    <source>
        <dbReference type="Proteomes" id="UP001187192"/>
    </source>
</evidence>
<evidence type="ECO:0000256" key="1">
    <source>
        <dbReference type="SAM" id="MobiDB-lite"/>
    </source>
</evidence>
<accession>A0AA88AEC6</accession>
<gene>
    <name evidence="2" type="ORF">TIFTF001_008029</name>
</gene>
<dbReference type="Proteomes" id="UP001187192">
    <property type="component" value="Unassembled WGS sequence"/>
</dbReference>
<dbReference type="EMBL" id="BTGU01000008">
    <property type="protein sequence ID" value="GMN38796.1"/>
    <property type="molecule type" value="Genomic_DNA"/>
</dbReference>
<comment type="caution">
    <text evidence="2">The sequence shown here is derived from an EMBL/GenBank/DDBJ whole genome shotgun (WGS) entry which is preliminary data.</text>
</comment>
<sequence>MNDRANEGVGGFGIGGGVDPNSRGFGVRGGSGSSAVIGGGLGGALEHRVGIKAAGGDRSLGRDFDVGPAKIATVEDLSLAPSTLPKSWPPCRSEAQLQYLSEAA</sequence>